<evidence type="ECO:0000313" key="11">
    <source>
        <dbReference type="Proteomes" id="UP001157006"/>
    </source>
</evidence>
<keyword evidence="11" id="KW-1185">Reference proteome</keyword>
<evidence type="ECO:0000256" key="5">
    <source>
        <dbReference type="ARBA" id="ARBA00022702"/>
    </source>
</evidence>
<evidence type="ECO:0000256" key="9">
    <source>
        <dbReference type="SAM" id="SignalP"/>
    </source>
</evidence>
<evidence type="ECO:0008006" key="12">
    <source>
        <dbReference type="Google" id="ProtNLM"/>
    </source>
</evidence>
<feature type="signal peptide" evidence="9">
    <location>
        <begin position="1"/>
        <end position="21"/>
    </location>
</feature>
<evidence type="ECO:0000256" key="8">
    <source>
        <dbReference type="SAM" id="MobiDB-lite"/>
    </source>
</evidence>
<protein>
    <recommendedName>
        <fullName evidence="12">Encoded peptide</fullName>
    </recommendedName>
</protein>
<feature type="chain" id="PRO_5043673386" description="Encoded peptide" evidence="9">
    <location>
        <begin position="22"/>
        <end position="110"/>
    </location>
</feature>
<evidence type="ECO:0000256" key="3">
    <source>
        <dbReference type="ARBA" id="ARBA00022523"/>
    </source>
</evidence>
<dbReference type="GO" id="GO:1901371">
    <property type="term" value="P:regulation of leaf morphogenesis"/>
    <property type="evidence" value="ECO:0007669"/>
    <property type="project" value="TreeGrafter"/>
</dbReference>
<dbReference type="GO" id="GO:0006995">
    <property type="term" value="P:cellular response to nitrogen starvation"/>
    <property type="evidence" value="ECO:0007669"/>
    <property type="project" value="UniProtKB-ARBA"/>
</dbReference>
<evidence type="ECO:0000256" key="2">
    <source>
        <dbReference type="ARBA" id="ARBA00008963"/>
    </source>
</evidence>
<organism evidence="10 11">
    <name type="scientific">Vicia faba</name>
    <name type="common">Broad bean</name>
    <name type="synonym">Faba vulgaris</name>
    <dbReference type="NCBI Taxonomy" id="3906"/>
    <lineage>
        <taxon>Eukaryota</taxon>
        <taxon>Viridiplantae</taxon>
        <taxon>Streptophyta</taxon>
        <taxon>Embryophyta</taxon>
        <taxon>Tracheophyta</taxon>
        <taxon>Spermatophyta</taxon>
        <taxon>Magnoliopsida</taxon>
        <taxon>eudicotyledons</taxon>
        <taxon>Gunneridae</taxon>
        <taxon>Pentapetalae</taxon>
        <taxon>rosids</taxon>
        <taxon>fabids</taxon>
        <taxon>Fabales</taxon>
        <taxon>Fabaceae</taxon>
        <taxon>Papilionoideae</taxon>
        <taxon>50 kb inversion clade</taxon>
        <taxon>NPAAA clade</taxon>
        <taxon>Hologalegina</taxon>
        <taxon>IRL clade</taxon>
        <taxon>Fabeae</taxon>
        <taxon>Vicia</taxon>
    </lineage>
</organism>
<dbReference type="PANTHER" id="PTHR33348">
    <property type="entry name" value="PRECURSOR OF CEP5"/>
    <property type="match status" value="1"/>
</dbReference>
<accession>A0AAV1AFL8</accession>
<dbReference type="GO" id="GO:0048046">
    <property type="term" value="C:apoplast"/>
    <property type="evidence" value="ECO:0007669"/>
    <property type="project" value="UniProtKB-SubCell"/>
</dbReference>
<evidence type="ECO:0000256" key="4">
    <source>
        <dbReference type="ARBA" id="ARBA00022525"/>
    </source>
</evidence>
<evidence type="ECO:0000256" key="6">
    <source>
        <dbReference type="ARBA" id="ARBA00022729"/>
    </source>
</evidence>
<evidence type="ECO:0000313" key="10">
    <source>
        <dbReference type="EMBL" id="CAI8609254.1"/>
    </source>
</evidence>
<comment type="subcellular location">
    <subcellularLocation>
        <location evidence="1">Secreted</location>
        <location evidence="1">Extracellular space</location>
        <location evidence="1">Apoplast</location>
    </subcellularLocation>
</comment>
<dbReference type="Proteomes" id="UP001157006">
    <property type="component" value="Chromosome 4"/>
</dbReference>
<comment type="similarity">
    <text evidence="2">Belongs to the C-terminally encoded plant signaling peptide (CEP) family.</text>
</comment>
<evidence type="ECO:0000256" key="7">
    <source>
        <dbReference type="ARBA" id="ARBA00023278"/>
    </source>
</evidence>
<proteinExistence type="inferred from homology"/>
<dbReference type="GO" id="GO:0005179">
    <property type="term" value="F:hormone activity"/>
    <property type="evidence" value="ECO:0007669"/>
    <property type="project" value="UniProtKB-KW"/>
</dbReference>
<keyword evidence="7" id="KW-0379">Hydroxylation</keyword>
<keyword evidence="5" id="KW-0372">Hormone</keyword>
<keyword evidence="3" id="KW-0052">Apoplast</keyword>
<keyword evidence="6 9" id="KW-0732">Signal</keyword>
<evidence type="ECO:0000256" key="1">
    <source>
        <dbReference type="ARBA" id="ARBA00004271"/>
    </source>
</evidence>
<gene>
    <name evidence="10" type="ORF">VFH_IV124240</name>
</gene>
<dbReference type="AlphaFoldDB" id="A0AAV1AFL8"/>
<dbReference type="InterPro" id="IPR033250">
    <property type="entry name" value="CEP"/>
</dbReference>
<dbReference type="GO" id="GO:2000280">
    <property type="term" value="P:regulation of root development"/>
    <property type="evidence" value="ECO:0007669"/>
    <property type="project" value="TreeGrafter"/>
</dbReference>
<dbReference type="GO" id="GO:1902025">
    <property type="term" value="P:nitrate import"/>
    <property type="evidence" value="ECO:0007669"/>
    <property type="project" value="TreeGrafter"/>
</dbReference>
<sequence length="110" mass="11844">MAQNKNILSLIFLALIVFNQGFNSIEGRYLKSNENNQSLVKHNETNDDDIIHVSLSVSNTSTLTNISPPNVVVNGATGEPSLPPPPVHDVNDFRPTAPGHSPGIGHSIHN</sequence>
<feature type="region of interest" description="Disordered" evidence="8">
    <location>
        <begin position="75"/>
        <end position="110"/>
    </location>
</feature>
<keyword evidence="4" id="KW-0964">Secreted</keyword>
<dbReference type="PANTHER" id="PTHR33348:SF40">
    <property type="entry name" value="PRECURSOR OF CEP3"/>
    <property type="match status" value="1"/>
</dbReference>
<dbReference type="EMBL" id="OX451739">
    <property type="protein sequence ID" value="CAI8609254.1"/>
    <property type="molecule type" value="Genomic_DNA"/>
</dbReference>
<reference evidence="10 11" key="1">
    <citation type="submission" date="2023-01" db="EMBL/GenBank/DDBJ databases">
        <authorList>
            <person name="Kreplak J."/>
        </authorList>
    </citation>
    <scope>NUCLEOTIDE SEQUENCE [LARGE SCALE GENOMIC DNA]</scope>
</reference>
<dbReference type="GO" id="GO:0048364">
    <property type="term" value="P:root development"/>
    <property type="evidence" value="ECO:0007669"/>
    <property type="project" value="InterPro"/>
</dbReference>
<name>A0AAV1AFL8_VICFA</name>